<dbReference type="SUPFAM" id="SSF51735">
    <property type="entry name" value="NAD(P)-binding Rossmann-fold domains"/>
    <property type="match status" value="1"/>
</dbReference>
<dbReference type="InterPro" id="IPR001509">
    <property type="entry name" value="Epimerase_deHydtase"/>
</dbReference>
<feature type="domain" description="NAD-dependent epimerase/dehydratase" evidence="3">
    <location>
        <begin position="8"/>
        <end position="274"/>
    </location>
</feature>
<organism evidence="4 5">
    <name type="scientific">Paraphoma chrysanthemicola</name>
    <dbReference type="NCBI Taxonomy" id="798071"/>
    <lineage>
        <taxon>Eukaryota</taxon>
        <taxon>Fungi</taxon>
        <taxon>Dikarya</taxon>
        <taxon>Ascomycota</taxon>
        <taxon>Pezizomycotina</taxon>
        <taxon>Dothideomycetes</taxon>
        <taxon>Pleosporomycetidae</taxon>
        <taxon>Pleosporales</taxon>
        <taxon>Pleosporineae</taxon>
        <taxon>Phaeosphaeriaceae</taxon>
        <taxon>Paraphoma</taxon>
    </lineage>
</organism>
<keyword evidence="5" id="KW-1185">Reference proteome</keyword>
<evidence type="ECO:0000259" key="3">
    <source>
        <dbReference type="Pfam" id="PF01370"/>
    </source>
</evidence>
<reference evidence="4" key="1">
    <citation type="journal article" date="2021" name="Nat. Commun.">
        <title>Genetic determinants of endophytism in the Arabidopsis root mycobiome.</title>
        <authorList>
            <person name="Mesny F."/>
            <person name="Miyauchi S."/>
            <person name="Thiergart T."/>
            <person name="Pickel B."/>
            <person name="Atanasova L."/>
            <person name="Karlsson M."/>
            <person name="Huettel B."/>
            <person name="Barry K.W."/>
            <person name="Haridas S."/>
            <person name="Chen C."/>
            <person name="Bauer D."/>
            <person name="Andreopoulos W."/>
            <person name="Pangilinan J."/>
            <person name="LaButti K."/>
            <person name="Riley R."/>
            <person name="Lipzen A."/>
            <person name="Clum A."/>
            <person name="Drula E."/>
            <person name="Henrissat B."/>
            <person name="Kohler A."/>
            <person name="Grigoriev I.V."/>
            <person name="Martin F.M."/>
            <person name="Hacquard S."/>
        </authorList>
    </citation>
    <scope>NUCLEOTIDE SEQUENCE</scope>
    <source>
        <strain evidence="4">MPI-SDFR-AT-0120</strain>
    </source>
</reference>
<accession>A0A8K0RG74</accession>
<protein>
    <recommendedName>
        <fullName evidence="3">NAD-dependent epimerase/dehydratase domain-containing protein</fullName>
    </recommendedName>
</protein>
<dbReference type="Proteomes" id="UP000813461">
    <property type="component" value="Unassembled WGS sequence"/>
</dbReference>
<dbReference type="InterPro" id="IPR036291">
    <property type="entry name" value="NAD(P)-bd_dom_sf"/>
</dbReference>
<dbReference type="AlphaFoldDB" id="A0A8K0RG74"/>
<dbReference type="EMBL" id="JAGMVJ010000002">
    <property type="protein sequence ID" value="KAH7093805.1"/>
    <property type="molecule type" value="Genomic_DNA"/>
</dbReference>
<evidence type="ECO:0000313" key="4">
    <source>
        <dbReference type="EMBL" id="KAH7093805.1"/>
    </source>
</evidence>
<evidence type="ECO:0000313" key="5">
    <source>
        <dbReference type="Proteomes" id="UP000813461"/>
    </source>
</evidence>
<dbReference type="PANTHER" id="PTHR10366:SF814">
    <property type="entry name" value="NAD-DEPENDENT EPIMERASE_DEHYDRATASE DOMAIN-CONTAINING PROTEIN"/>
    <property type="match status" value="1"/>
</dbReference>
<dbReference type="Gene3D" id="3.40.50.720">
    <property type="entry name" value="NAD(P)-binding Rossmann-like Domain"/>
    <property type="match status" value="1"/>
</dbReference>
<dbReference type="InterPro" id="IPR050425">
    <property type="entry name" value="NAD(P)_dehydrat-like"/>
</dbReference>
<name>A0A8K0RG74_9PLEO</name>
<evidence type="ECO:0000256" key="1">
    <source>
        <dbReference type="ARBA" id="ARBA00023002"/>
    </source>
</evidence>
<sequence>MAGSAGTILLTGANGFVASHIVQGLIALDYHIVGTVRSEKKGQDVILLHPSWKNHITWVCIPDIGTAGIYDDIFKLGPFDYIIHNASPVDFTVTDLQRAMIDPAVIGTTSLLETAQRLGGPVLKRVVLSGSTASVSDYFQSISKAREPYTEADWNDVSAEYAIEKNDVVAAYVASKTLAEQAAWRFMEINKPAFDMTVLNPYVIMGPMLQPVAGPQHVPSTNIFPVYNFLNGTYTDINTLMFPAWHFVDVRDVARAHILSMTTIAASNKRILLVGGLITPQMIINIIRKNFPELHGRVIEGIPEKLMPKGVEPTDWDIRRSFEVFGETWKYIELEKTIVDTVRSLLDLEKRWAKQ</sequence>
<proteinExistence type="inferred from homology"/>
<dbReference type="PANTHER" id="PTHR10366">
    <property type="entry name" value="NAD DEPENDENT EPIMERASE/DEHYDRATASE"/>
    <property type="match status" value="1"/>
</dbReference>
<dbReference type="GO" id="GO:0016616">
    <property type="term" value="F:oxidoreductase activity, acting on the CH-OH group of donors, NAD or NADP as acceptor"/>
    <property type="evidence" value="ECO:0007669"/>
    <property type="project" value="TreeGrafter"/>
</dbReference>
<comment type="similarity">
    <text evidence="2">Belongs to the NAD(P)-dependent epimerase/dehydratase family. Dihydroflavonol-4-reductase subfamily.</text>
</comment>
<comment type="caution">
    <text evidence="4">The sequence shown here is derived from an EMBL/GenBank/DDBJ whole genome shotgun (WGS) entry which is preliminary data.</text>
</comment>
<gene>
    <name evidence="4" type="ORF">FB567DRAFT_434474</name>
</gene>
<evidence type="ECO:0000256" key="2">
    <source>
        <dbReference type="ARBA" id="ARBA00023445"/>
    </source>
</evidence>
<keyword evidence="1" id="KW-0560">Oxidoreductase</keyword>
<dbReference type="Pfam" id="PF01370">
    <property type="entry name" value="Epimerase"/>
    <property type="match status" value="1"/>
</dbReference>
<dbReference type="OrthoDB" id="2735536at2759"/>